<comment type="similarity">
    <text evidence="2 9">Belongs to the V-ATPase 116 kDa subunit family.</text>
</comment>
<keyword evidence="10" id="KW-0175">Coiled coil</keyword>
<proteinExistence type="inferred from homology"/>
<dbReference type="GO" id="GO:0000220">
    <property type="term" value="C:vacuolar proton-transporting V-type ATPase, V0 domain"/>
    <property type="evidence" value="ECO:0007669"/>
    <property type="project" value="InterPro"/>
</dbReference>
<evidence type="ECO:0000256" key="6">
    <source>
        <dbReference type="ARBA" id="ARBA00022989"/>
    </source>
</evidence>
<dbReference type="KEGG" id="tet:TTHERM_01014710"/>
<evidence type="ECO:0000256" key="4">
    <source>
        <dbReference type="ARBA" id="ARBA00022692"/>
    </source>
</evidence>
<keyword evidence="5 9" id="KW-0375">Hydrogen ion transport</keyword>
<evidence type="ECO:0000256" key="10">
    <source>
        <dbReference type="SAM" id="Coils"/>
    </source>
</evidence>
<keyword evidence="12" id="KW-1185">Reference proteome</keyword>
<sequence>MLRSERMGCYQVIVSRELAWEMINMLGELGDDMVEFIDSNKDQNSANRLFSRFIKKCEEIQTNLAKIKQLLKDYNFHIQHCEDVEEFLIQLREFLSTRDRIEKTYIDDINQEIESFTKQIFRNAAQVEELEKKYQDLKEQSSTYLFYKDRFISSLYYQHREDLERKKKQKLQSQIQNVEEIEQETVVVLSSKPVSRRQQPIQQKHRNEEDADWEDQFLTRQFTTVIGTVKTEDIYRFIRSIYRLTKGNFWNIQKVHAEFPDRTIFILFFPVASIQNSYLIGKINKILDVFNAKIFKSIINKDEIDLKILQIEQDKTDVLRVINLAKKQLYSDLEEWSLPRKGLNCSKIVEMQLFVEKERSIFVQLNNLKPRKHVFIGRLWCPKVYQEQLLQTQVKLSLKYPNQGQSQIIECEINDDDVPPTLFKLNSFTAPFQQIVNTYGIPRYKEINPGIYCIVMFSLQFGIMFGDIGHGGFLFLFGLYLCINHKKNPFDTRRDLNVLYSVRYVVLLLGFFALYSGLIYNDFFSLPIYLFHKSCYVNQRDENGELEYVKKPNCTYPFGFDPKWYIAQNELTFFNSFKMKLAVIIGVIQMTFGIILKGFNNKYFGQWIDFFFEFIPQLVFMVTTFGYMIFMIVIKWNINYQQDTSQAPSIINLMINLPLKLGMIPDGKSLWNQENQEYLQQNLLYISVCMVPLMLFPKPFLLYLKNRKNNKRTYVVKKGSLNEKLIPQLQKNQNSDDDFIQELRKSQIEKEETIKKQFLKENSIQESMDFDQFESITKDKHEFDFSEVFVHQVIETIEFVLGSISSTASYLRLWALSLAHSQLSKVFFEKTIGSGIIEGNSLQILIGWFVFVHITVFVLMSMDLMECFLHAIRLQWVEFQGKFYKADGVWFNSFSFLGNLRQFNVDLSNGIK</sequence>
<dbReference type="InterPro" id="IPR002490">
    <property type="entry name" value="V-ATPase_116kDa_su"/>
</dbReference>
<dbReference type="InterPro" id="IPR026028">
    <property type="entry name" value="V-type_ATPase_116kDa_su_euka"/>
</dbReference>
<dbReference type="GO" id="GO:0007035">
    <property type="term" value="P:vacuolar acidification"/>
    <property type="evidence" value="ECO:0007669"/>
    <property type="project" value="TreeGrafter"/>
</dbReference>
<evidence type="ECO:0000256" key="8">
    <source>
        <dbReference type="ARBA" id="ARBA00023136"/>
    </source>
</evidence>
<dbReference type="PANTHER" id="PTHR11629">
    <property type="entry name" value="VACUOLAR PROTON ATPASES"/>
    <property type="match status" value="1"/>
</dbReference>
<dbReference type="PANTHER" id="PTHR11629:SF63">
    <property type="entry name" value="V-TYPE PROTON ATPASE SUBUNIT A"/>
    <property type="match status" value="1"/>
</dbReference>
<dbReference type="GeneID" id="7830091"/>
<accession>Q22CW5</accession>
<evidence type="ECO:0000256" key="1">
    <source>
        <dbReference type="ARBA" id="ARBA00004141"/>
    </source>
</evidence>
<dbReference type="EMBL" id="GG662521">
    <property type="protein sequence ID" value="EAR83154.2"/>
    <property type="molecule type" value="Genomic_DNA"/>
</dbReference>
<evidence type="ECO:0000256" key="7">
    <source>
        <dbReference type="ARBA" id="ARBA00023065"/>
    </source>
</evidence>
<dbReference type="STRING" id="312017.Q22CW5"/>
<comment type="function">
    <text evidence="9">Essential component of the vacuolar proton pump (V-ATPase), a multimeric enzyme that catalyzes the translocation of protons across the membranes. Required for assembly and activity of the V-ATPase.</text>
</comment>
<evidence type="ECO:0000256" key="2">
    <source>
        <dbReference type="ARBA" id="ARBA00009904"/>
    </source>
</evidence>
<feature type="transmembrane region" description="Helical" evidence="9">
    <location>
        <begin position="611"/>
        <end position="634"/>
    </location>
</feature>
<dbReference type="GO" id="GO:0046961">
    <property type="term" value="F:proton-transporting ATPase activity, rotational mechanism"/>
    <property type="evidence" value="ECO:0007669"/>
    <property type="project" value="InterPro"/>
</dbReference>
<feature type="transmembrane region" description="Helical" evidence="9">
    <location>
        <begin position="461"/>
        <end position="483"/>
    </location>
</feature>
<protein>
    <recommendedName>
        <fullName evidence="9">V-type proton ATPase subunit a</fullName>
    </recommendedName>
</protein>
<evidence type="ECO:0000256" key="9">
    <source>
        <dbReference type="RuleBase" id="RU361189"/>
    </source>
</evidence>
<dbReference type="Proteomes" id="UP000009168">
    <property type="component" value="Unassembled WGS sequence"/>
</dbReference>
<keyword evidence="3 9" id="KW-0813">Transport</keyword>
<name>Q22CW5_TETTS</name>
<dbReference type="AlphaFoldDB" id="Q22CW5"/>
<keyword evidence="8 9" id="KW-0472">Membrane</keyword>
<dbReference type="RefSeq" id="XP_001030817.2">
    <property type="nucleotide sequence ID" value="XM_001030817.2"/>
</dbReference>
<comment type="subcellular location">
    <subcellularLocation>
        <location evidence="1">Membrane</location>
        <topology evidence="1">Multi-pass membrane protein</topology>
    </subcellularLocation>
</comment>
<feature type="transmembrane region" description="Helical" evidence="9">
    <location>
        <begin position="504"/>
        <end position="521"/>
    </location>
</feature>
<evidence type="ECO:0000313" key="12">
    <source>
        <dbReference type="Proteomes" id="UP000009168"/>
    </source>
</evidence>
<keyword evidence="4 9" id="KW-0812">Transmembrane</keyword>
<feature type="transmembrane region" description="Helical" evidence="9">
    <location>
        <begin position="844"/>
        <end position="865"/>
    </location>
</feature>
<evidence type="ECO:0000256" key="3">
    <source>
        <dbReference type="ARBA" id="ARBA00022448"/>
    </source>
</evidence>
<organism evidence="11 12">
    <name type="scientific">Tetrahymena thermophila (strain SB210)</name>
    <dbReference type="NCBI Taxonomy" id="312017"/>
    <lineage>
        <taxon>Eukaryota</taxon>
        <taxon>Sar</taxon>
        <taxon>Alveolata</taxon>
        <taxon>Ciliophora</taxon>
        <taxon>Intramacronucleata</taxon>
        <taxon>Oligohymenophorea</taxon>
        <taxon>Hymenostomatida</taxon>
        <taxon>Tetrahymenina</taxon>
        <taxon>Tetrahymenidae</taxon>
        <taxon>Tetrahymena</taxon>
    </lineage>
</organism>
<gene>
    <name evidence="11" type="ORF">TTHERM_01014710</name>
</gene>
<keyword evidence="6 9" id="KW-1133">Transmembrane helix</keyword>
<dbReference type="GO" id="GO:0051117">
    <property type="term" value="F:ATPase binding"/>
    <property type="evidence" value="ECO:0007669"/>
    <property type="project" value="TreeGrafter"/>
</dbReference>
<evidence type="ECO:0000256" key="5">
    <source>
        <dbReference type="ARBA" id="ARBA00022781"/>
    </source>
</evidence>
<dbReference type="PIRSF" id="PIRSF001293">
    <property type="entry name" value="ATP6V0A1"/>
    <property type="match status" value="1"/>
</dbReference>
<dbReference type="OrthoDB" id="10264220at2759"/>
<feature type="transmembrane region" description="Helical" evidence="9">
    <location>
        <begin position="683"/>
        <end position="704"/>
    </location>
</feature>
<dbReference type="eggNOG" id="KOG3087">
    <property type="taxonomic scope" value="Eukaryota"/>
</dbReference>
<feature type="transmembrane region" description="Helical" evidence="9">
    <location>
        <begin position="581"/>
        <end position="599"/>
    </location>
</feature>
<keyword evidence="7 9" id="KW-0406">Ion transport</keyword>
<evidence type="ECO:0000313" key="11">
    <source>
        <dbReference type="EMBL" id="EAR83154.2"/>
    </source>
</evidence>
<dbReference type="eggNOG" id="KOG2189">
    <property type="taxonomic scope" value="Eukaryota"/>
</dbReference>
<dbReference type="Pfam" id="PF01496">
    <property type="entry name" value="V_ATPase_I"/>
    <property type="match status" value="1"/>
</dbReference>
<dbReference type="HOGENOM" id="CLU_298012_0_0_1"/>
<feature type="coiled-coil region" evidence="10">
    <location>
        <begin position="120"/>
        <end position="184"/>
    </location>
</feature>
<dbReference type="FunCoup" id="Q22CW5">
    <property type="interactions" value="71"/>
</dbReference>
<dbReference type="InParanoid" id="Q22CW5"/>
<reference evidence="12" key="1">
    <citation type="journal article" date="2006" name="PLoS Biol.">
        <title>Macronuclear genome sequence of the ciliate Tetrahymena thermophila, a model eukaryote.</title>
        <authorList>
            <person name="Eisen J.A."/>
            <person name="Coyne R.S."/>
            <person name="Wu M."/>
            <person name="Wu D."/>
            <person name="Thiagarajan M."/>
            <person name="Wortman J.R."/>
            <person name="Badger J.H."/>
            <person name="Ren Q."/>
            <person name="Amedeo P."/>
            <person name="Jones K.M."/>
            <person name="Tallon L.J."/>
            <person name="Delcher A.L."/>
            <person name="Salzberg S.L."/>
            <person name="Silva J.C."/>
            <person name="Haas B.J."/>
            <person name="Majoros W.H."/>
            <person name="Farzad M."/>
            <person name="Carlton J.M."/>
            <person name="Smith R.K. Jr."/>
            <person name="Garg J."/>
            <person name="Pearlman R.E."/>
            <person name="Karrer K.M."/>
            <person name="Sun L."/>
            <person name="Manning G."/>
            <person name="Elde N.C."/>
            <person name="Turkewitz A.P."/>
            <person name="Asai D.J."/>
            <person name="Wilkes D.E."/>
            <person name="Wang Y."/>
            <person name="Cai H."/>
            <person name="Collins K."/>
            <person name="Stewart B.A."/>
            <person name="Lee S.R."/>
            <person name="Wilamowska K."/>
            <person name="Weinberg Z."/>
            <person name="Ruzzo W.L."/>
            <person name="Wloga D."/>
            <person name="Gaertig J."/>
            <person name="Frankel J."/>
            <person name="Tsao C.-C."/>
            <person name="Gorovsky M.A."/>
            <person name="Keeling P.J."/>
            <person name="Waller R.F."/>
            <person name="Patron N.J."/>
            <person name="Cherry J.M."/>
            <person name="Stover N.A."/>
            <person name="Krieger C.J."/>
            <person name="del Toro C."/>
            <person name="Ryder H.F."/>
            <person name="Williamson S.C."/>
            <person name="Barbeau R.A."/>
            <person name="Hamilton E.P."/>
            <person name="Orias E."/>
        </authorList>
    </citation>
    <scope>NUCLEOTIDE SEQUENCE [LARGE SCALE GENOMIC DNA]</scope>
    <source>
        <strain evidence="12">SB210</strain>
    </source>
</reference>